<proteinExistence type="inferred from homology"/>
<evidence type="ECO:0000256" key="2">
    <source>
        <dbReference type="ARBA" id="ARBA00004286"/>
    </source>
</evidence>
<dbReference type="InterPro" id="IPR019361">
    <property type="entry name" value="HPF1"/>
</dbReference>
<evidence type="ECO:0000256" key="6">
    <source>
        <dbReference type="SAM" id="Coils"/>
    </source>
</evidence>
<keyword evidence="4" id="KW-0158">Chromosome</keyword>
<feature type="coiled-coil region" evidence="6">
    <location>
        <begin position="367"/>
        <end position="394"/>
    </location>
</feature>
<evidence type="ECO:0000256" key="1">
    <source>
        <dbReference type="ARBA" id="ARBA00004123"/>
    </source>
</evidence>
<dbReference type="RefSeq" id="XP_050508097.1">
    <property type="nucleotide sequence ID" value="XM_050652140.1"/>
</dbReference>
<feature type="compositionally biased region" description="Polar residues" evidence="7">
    <location>
        <begin position="138"/>
        <end position="147"/>
    </location>
</feature>
<keyword evidence="5" id="KW-0539">Nucleus</keyword>
<accession>A0ABM5KD30</accession>
<feature type="compositionally biased region" description="Basic and acidic residues" evidence="7">
    <location>
        <begin position="52"/>
        <end position="64"/>
    </location>
</feature>
<feature type="compositionally biased region" description="Acidic residues" evidence="7">
    <location>
        <begin position="65"/>
        <end position="75"/>
    </location>
</feature>
<feature type="compositionally biased region" description="Basic residues" evidence="7">
    <location>
        <begin position="31"/>
        <end position="42"/>
    </location>
</feature>
<dbReference type="Proteomes" id="UP001652700">
    <property type="component" value="Unplaced"/>
</dbReference>
<evidence type="ECO:0000313" key="9">
    <source>
        <dbReference type="EnsemblMetazoa" id="XP_050508097.1"/>
    </source>
</evidence>
<dbReference type="GeneID" id="114340352"/>
<comment type="similarity">
    <text evidence="3">Belongs to the HPF1 family.</text>
</comment>
<keyword evidence="6" id="KW-0175">Coiled coil</keyword>
<name>A0ABM5KD30_DIAVI</name>
<evidence type="ECO:0000256" key="4">
    <source>
        <dbReference type="ARBA" id="ARBA00022454"/>
    </source>
</evidence>
<sequence>MDKKDKKDQLDKRIVCKYGDKCYQKNPAHHEKYKHPPKRKSPRSPQQALKKIKTDKVEPSKVDSDAEDYNIEDDSNTSSESIPKPTSVKVNHDVSDTDSDDDSESNHSETEDNGNKMEEDSSTQDTNTADSDKEENLIDNNTKNVVGTDNDDSEDTKDKTYSSKEKEWNSIIKDKFLVDMPPDFFQFWDFCEKQAPKSPSEALSKVGIFLVGPYDVLAGKFSKVDKPPEDYLIHWRYYRDPPELQTVLRSDDANGYHIGYFRDAPDKTPVLLVSNAPQKNGILTPMGGNIFAAVNLYLEDLKKSGNPFRKMAVGGIQTALTKEAQRLGIDLSRKTKAIVAREKKIVTRSFNKIGLCVPYNKKSQVGYRELAQTNKELEANLNRLDQAKTKAEQDKCFSDLQPVFTYTSIASDECDFGTGIELGWNIISHGTDRLNATAGRFLASNYRLFNMEAFAKIAEAHMKNRRKGNKLSII</sequence>
<feature type="compositionally biased region" description="Basic and acidic residues" evidence="7">
    <location>
        <begin position="104"/>
        <end position="119"/>
    </location>
</feature>
<reference evidence="9" key="1">
    <citation type="submission" date="2025-05" db="UniProtKB">
        <authorList>
            <consortium name="EnsemblMetazoa"/>
        </authorList>
    </citation>
    <scope>IDENTIFICATION</scope>
</reference>
<keyword evidence="10" id="KW-1185">Reference proteome</keyword>
<evidence type="ECO:0000313" key="10">
    <source>
        <dbReference type="Proteomes" id="UP001652700"/>
    </source>
</evidence>
<feature type="domain" description="PBZ-type" evidence="8">
    <location>
        <begin position="13"/>
        <end position="38"/>
    </location>
</feature>
<dbReference type="InterPro" id="IPR019406">
    <property type="entry name" value="APLF_PBZ"/>
</dbReference>
<dbReference type="Pfam" id="PF10283">
    <property type="entry name" value="zf-CCHH"/>
    <property type="match status" value="1"/>
</dbReference>
<evidence type="ECO:0000256" key="7">
    <source>
        <dbReference type="SAM" id="MobiDB-lite"/>
    </source>
</evidence>
<evidence type="ECO:0000259" key="8">
    <source>
        <dbReference type="Pfam" id="PF10283"/>
    </source>
</evidence>
<dbReference type="Pfam" id="PF10228">
    <property type="entry name" value="HPF1"/>
    <property type="match status" value="1"/>
</dbReference>
<evidence type="ECO:0000256" key="5">
    <source>
        <dbReference type="ARBA" id="ARBA00023242"/>
    </source>
</evidence>
<organism evidence="9 10">
    <name type="scientific">Diabrotica virgifera virgifera</name>
    <name type="common">western corn rootworm</name>
    <dbReference type="NCBI Taxonomy" id="50390"/>
    <lineage>
        <taxon>Eukaryota</taxon>
        <taxon>Metazoa</taxon>
        <taxon>Ecdysozoa</taxon>
        <taxon>Arthropoda</taxon>
        <taxon>Hexapoda</taxon>
        <taxon>Insecta</taxon>
        <taxon>Pterygota</taxon>
        <taxon>Neoptera</taxon>
        <taxon>Endopterygota</taxon>
        <taxon>Coleoptera</taxon>
        <taxon>Polyphaga</taxon>
        <taxon>Cucujiformia</taxon>
        <taxon>Chrysomeloidea</taxon>
        <taxon>Chrysomelidae</taxon>
        <taxon>Galerucinae</taxon>
        <taxon>Diabroticina</taxon>
        <taxon>Diabroticites</taxon>
        <taxon>Diabrotica</taxon>
    </lineage>
</organism>
<protein>
    <recommendedName>
        <fullName evidence="8">PBZ-type domain-containing protein</fullName>
    </recommendedName>
</protein>
<evidence type="ECO:0000256" key="3">
    <source>
        <dbReference type="ARBA" id="ARBA00010803"/>
    </source>
</evidence>
<feature type="region of interest" description="Disordered" evidence="7">
    <location>
        <begin position="21"/>
        <end position="164"/>
    </location>
</feature>
<dbReference type="EnsemblMetazoa" id="XM_050652140.1">
    <property type="protein sequence ID" value="XP_050508097.1"/>
    <property type="gene ID" value="LOC114340352"/>
</dbReference>
<dbReference type="PANTHER" id="PTHR13386">
    <property type="entry name" value="HISTONE PARYLATION FACTOR 1"/>
    <property type="match status" value="1"/>
</dbReference>
<comment type="subcellular location">
    <subcellularLocation>
        <location evidence="2">Chromosome</location>
    </subcellularLocation>
    <subcellularLocation>
        <location evidence="1">Nucleus</location>
    </subcellularLocation>
</comment>
<dbReference type="PANTHER" id="PTHR13386:SF1">
    <property type="entry name" value="HISTONE PARYLATION FACTOR 1"/>
    <property type="match status" value="1"/>
</dbReference>